<protein>
    <recommendedName>
        <fullName evidence="21">Metal cation symporter ZIP14</fullName>
    </recommendedName>
    <alternativeName>
        <fullName evidence="22">Solute carrier family 39 member 14</fullName>
    </alternativeName>
    <alternativeName>
        <fullName evidence="23">Zrt- and Irt-like protein 14</fullName>
    </alternativeName>
</protein>
<evidence type="ECO:0000256" key="8">
    <source>
        <dbReference type="ARBA" id="ARBA00022448"/>
    </source>
</evidence>
<feature type="transmembrane region" description="Helical" evidence="26">
    <location>
        <begin position="286"/>
        <end position="303"/>
    </location>
</feature>
<keyword evidence="10 26" id="KW-0812">Transmembrane</keyword>
<feature type="transmembrane region" description="Helical" evidence="26">
    <location>
        <begin position="253"/>
        <end position="274"/>
    </location>
</feature>
<evidence type="ECO:0000256" key="4">
    <source>
        <dbReference type="ARBA" id="ARBA00004520"/>
    </source>
</evidence>
<keyword evidence="18" id="KW-0458">Lysosome</keyword>
<evidence type="ECO:0000256" key="20">
    <source>
        <dbReference type="ARBA" id="ARBA00036412"/>
    </source>
</evidence>
<keyword evidence="14" id="KW-0864">Zinc transport</keyword>
<evidence type="ECO:0000256" key="18">
    <source>
        <dbReference type="ARBA" id="ARBA00023228"/>
    </source>
</evidence>
<comment type="subunit">
    <text evidence="7">Homotrimer.</text>
</comment>
<comment type="catalytic activity">
    <reaction evidence="20">
        <text>Cd(2+)(out) + 2 hydrogencarbonate(out) = Cd(2+)(in) + 2 hydrogencarbonate(in)</text>
        <dbReference type="Rhea" id="RHEA:62256"/>
        <dbReference type="ChEBI" id="CHEBI:17544"/>
        <dbReference type="ChEBI" id="CHEBI:48775"/>
    </reaction>
    <physiologicalReaction direction="left-to-right" evidence="20">
        <dbReference type="Rhea" id="RHEA:62257"/>
    </physiologicalReaction>
</comment>
<dbReference type="InterPro" id="IPR003689">
    <property type="entry name" value="ZIP"/>
</dbReference>
<feature type="transmembrane region" description="Helical" evidence="26">
    <location>
        <begin position="151"/>
        <end position="173"/>
    </location>
</feature>
<keyword evidence="12" id="KW-0967">Endosome</keyword>
<evidence type="ECO:0000256" key="14">
    <source>
        <dbReference type="ARBA" id="ARBA00022906"/>
    </source>
</evidence>
<evidence type="ECO:0000313" key="28">
    <source>
        <dbReference type="EMBL" id="GAB1299062.1"/>
    </source>
</evidence>
<dbReference type="InterPro" id="IPR050799">
    <property type="entry name" value="ZIP_Transporter"/>
</dbReference>
<dbReference type="Proteomes" id="UP001623349">
    <property type="component" value="Unassembled WGS sequence"/>
</dbReference>
<feature type="signal peptide" evidence="27">
    <location>
        <begin position="1"/>
        <end position="28"/>
    </location>
</feature>
<comment type="catalytic activity">
    <reaction evidence="19">
        <text>Fe(2+)(out) + 2 hydrogencarbonate(out) = Fe(2+)(in) + 2 hydrogencarbonate(in)</text>
        <dbReference type="Rhea" id="RHEA:62368"/>
        <dbReference type="ChEBI" id="CHEBI:17544"/>
        <dbReference type="ChEBI" id="CHEBI:29033"/>
    </reaction>
    <physiologicalReaction direction="left-to-right" evidence="19">
        <dbReference type="Rhea" id="RHEA:62369"/>
    </physiologicalReaction>
</comment>
<evidence type="ECO:0000256" key="22">
    <source>
        <dbReference type="ARBA" id="ARBA00042543"/>
    </source>
</evidence>
<evidence type="ECO:0000256" key="15">
    <source>
        <dbReference type="ARBA" id="ARBA00022989"/>
    </source>
</evidence>
<evidence type="ECO:0000313" key="29">
    <source>
        <dbReference type="Proteomes" id="UP001623349"/>
    </source>
</evidence>
<evidence type="ECO:0000256" key="19">
    <source>
        <dbReference type="ARBA" id="ARBA00035822"/>
    </source>
</evidence>
<evidence type="ECO:0000256" key="27">
    <source>
        <dbReference type="SAM" id="SignalP"/>
    </source>
</evidence>
<feature type="transmembrane region" description="Helical" evidence="26">
    <location>
        <begin position="527"/>
        <end position="551"/>
    </location>
</feature>
<organism evidence="28 29">
    <name type="scientific">Apodemus speciosus</name>
    <name type="common">Large Japanese field mouse</name>
    <dbReference type="NCBI Taxonomy" id="105296"/>
    <lineage>
        <taxon>Eukaryota</taxon>
        <taxon>Metazoa</taxon>
        <taxon>Chordata</taxon>
        <taxon>Craniata</taxon>
        <taxon>Vertebrata</taxon>
        <taxon>Euteleostomi</taxon>
        <taxon>Mammalia</taxon>
        <taxon>Eutheria</taxon>
        <taxon>Euarchontoglires</taxon>
        <taxon>Glires</taxon>
        <taxon>Rodentia</taxon>
        <taxon>Myomorpha</taxon>
        <taxon>Muroidea</taxon>
        <taxon>Muridae</taxon>
        <taxon>Murinae</taxon>
        <taxon>Apodemus</taxon>
    </lineage>
</organism>
<evidence type="ECO:0000256" key="6">
    <source>
        <dbReference type="ARBA" id="ARBA00006939"/>
    </source>
</evidence>
<accession>A0ABQ0FIL1</accession>
<feature type="transmembrane region" description="Helical" evidence="26">
    <location>
        <begin position="218"/>
        <end position="241"/>
    </location>
</feature>
<proteinExistence type="inferred from homology"/>
<dbReference type="Pfam" id="PF02535">
    <property type="entry name" value="Zip"/>
    <property type="match status" value="1"/>
</dbReference>
<keyword evidence="11 27" id="KW-0732">Signal</keyword>
<feature type="transmembrane region" description="Helical" evidence="26">
    <location>
        <begin position="490"/>
        <end position="507"/>
    </location>
</feature>
<feature type="transmembrane region" description="Helical" evidence="26">
    <location>
        <begin position="465"/>
        <end position="484"/>
    </location>
</feature>
<comment type="catalytic activity">
    <reaction evidence="24">
        <text>Zn(2+)(out) + 2 hydrogencarbonate(out) = Zn(2+)(in) + 2 hydrogencarbonate(in)</text>
        <dbReference type="Rhea" id="RHEA:62252"/>
        <dbReference type="ChEBI" id="CHEBI:17544"/>
        <dbReference type="ChEBI" id="CHEBI:29105"/>
    </reaction>
    <physiologicalReaction direction="left-to-right" evidence="24">
        <dbReference type="Rhea" id="RHEA:62253"/>
    </physiologicalReaction>
</comment>
<dbReference type="EMBL" id="BAAFST010000014">
    <property type="protein sequence ID" value="GAB1299062.1"/>
    <property type="molecule type" value="Genomic_DNA"/>
</dbReference>
<sequence length="558" mass="61310">MKRLHPALPGCLLLVLFGIWRTAPQTQASSAGLPPLSATSFLEDLMNRYGKNDSLTLTQLKSLLDHLHVGVGRENVSQPKDGPRNLSTCFSSGDLFAAHNFSERPQIGMSEFQEFCPTILQQLDSQACTSENQKNEEIEQTEEGKPSAIEVWGFGFLSVSLINLASLLGVLVLPCTEKAFFSRVLTYFIALSIGTLLSNALFQLIPEVVALRPVLGGLAVWGYGLLCVTVISLCSLMGASVVPFMKKTFYKRLLLYFIALAIGTLYSNALFQLIPEAFGFNPQDNYVSKSAVVFGGFYLFFFTEKILKMLLKQKNEHHHGHNHFTSETLPSKKDQEEGVTEKLQNGDLDHMIPQHCNSDLDGKAPGMDEKVIVGSMSVQDLQASQSACYWLKGVRYSDIGTLAWMITLSDGLHNFIDGLAIGASFTVSVFQGISTSVAILCEEFPHELGDFVILLNAGMSIQQALFFNFLSACCCYVGLAFGILAGSHFSANWIFALAGGMFLYIALADMFPEMNEVCQEDEKKDSFLVPFVIQNLGLLTGFSIMLVLTMYSGQIQIG</sequence>
<evidence type="ECO:0000256" key="1">
    <source>
        <dbReference type="ARBA" id="ARBA00004107"/>
    </source>
</evidence>
<keyword evidence="13" id="KW-0862">Zinc</keyword>
<evidence type="ECO:0000256" key="21">
    <source>
        <dbReference type="ARBA" id="ARBA00040176"/>
    </source>
</evidence>
<evidence type="ECO:0000256" key="24">
    <source>
        <dbReference type="ARBA" id="ARBA00047497"/>
    </source>
</evidence>
<evidence type="ECO:0000256" key="12">
    <source>
        <dbReference type="ARBA" id="ARBA00022753"/>
    </source>
</evidence>
<comment type="subcellular location">
    <subcellularLocation>
        <location evidence="3">Apical cell membrane</location>
        <topology evidence="3">Multi-pass membrane protein</topology>
    </subcellularLocation>
    <subcellularLocation>
        <location evidence="5">Basolateral cell membrane</location>
        <topology evidence="5">Multi-pass membrane protein</topology>
    </subcellularLocation>
    <subcellularLocation>
        <location evidence="4">Early endosome membrane</location>
        <topology evidence="4">Multi-pass membrane protein</topology>
    </subcellularLocation>
    <subcellularLocation>
        <location evidence="1">Late endosome membrane</location>
        <topology evidence="1">Multi-pass membrane protein</topology>
    </subcellularLocation>
    <subcellularLocation>
        <location evidence="2">Lysosome membrane</location>
        <topology evidence="2">Multi-pass membrane protein</topology>
    </subcellularLocation>
</comment>
<keyword evidence="9" id="KW-1003">Cell membrane</keyword>
<evidence type="ECO:0000256" key="3">
    <source>
        <dbReference type="ARBA" id="ARBA00004424"/>
    </source>
</evidence>
<evidence type="ECO:0000256" key="23">
    <source>
        <dbReference type="ARBA" id="ARBA00042974"/>
    </source>
</evidence>
<evidence type="ECO:0000256" key="7">
    <source>
        <dbReference type="ARBA" id="ARBA00011233"/>
    </source>
</evidence>
<evidence type="ECO:0000256" key="17">
    <source>
        <dbReference type="ARBA" id="ARBA00023136"/>
    </source>
</evidence>
<keyword evidence="16" id="KW-0406">Ion transport</keyword>
<dbReference type="PANTHER" id="PTHR12191">
    <property type="entry name" value="SOLUTE CARRIER FAMILY 39"/>
    <property type="match status" value="1"/>
</dbReference>
<evidence type="ECO:0000256" key="10">
    <source>
        <dbReference type="ARBA" id="ARBA00022692"/>
    </source>
</evidence>
<name>A0ABQ0FIL1_APOSI</name>
<evidence type="ECO:0000256" key="16">
    <source>
        <dbReference type="ARBA" id="ARBA00023065"/>
    </source>
</evidence>
<keyword evidence="15 26" id="KW-1133">Transmembrane helix</keyword>
<evidence type="ECO:0000256" key="25">
    <source>
        <dbReference type="ARBA" id="ARBA00048071"/>
    </source>
</evidence>
<evidence type="ECO:0000256" key="26">
    <source>
        <dbReference type="SAM" id="Phobius"/>
    </source>
</evidence>
<dbReference type="PANTHER" id="PTHR12191:SF5">
    <property type="entry name" value="METAL CATION SYMPORTER ZIP14"/>
    <property type="match status" value="1"/>
</dbReference>
<evidence type="ECO:0000256" key="9">
    <source>
        <dbReference type="ARBA" id="ARBA00022475"/>
    </source>
</evidence>
<feature type="transmembrane region" description="Helical" evidence="26">
    <location>
        <begin position="185"/>
        <end position="206"/>
    </location>
</feature>
<reference evidence="28 29" key="1">
    <citation type="submission" date="2024-08" db="EMBL/GenBank/DDBJ databases">
        <title>The draft genome of Apodemus speciosus.</title>
        <authorList>
            <person name="Nabeshima K."/>
            <person name="Suzuki S."/>
            <person name="Onuma M."/>
        </authorList>
    </citation>
    <scope>NUCLEOTIDE SEQUENCE [LARGE SCALE GENOMIC DNA]</scope>
    <source>
        <strain evidence="28">IB14-021</strain>
    </source>
</reference>
<comment type="catalytic activity">
    <reaction evidence="25">
        <text>Mn(2+)(out) + 2 hydrogencarbonate(out) = Mn(2+)(in) + 2 hydrogencarbonate(in)</text>
        <dbReference type="Rhea" id="RHEA:62260"/>
        <dbReference type="ChEBI" id="CHEBI:17544"/>
        <dbReference type="ChEBI" id="CHEBI:29035"/>
    </reaction>
    <physiologicalReaction direction="left-to-right" evidence="25">
        <dbReference type="Rhea" id="RHEA:62261"/>
    </physiologicalReaction>
</comment>
<keyword evidence="17 26" id="KW-0472">Membrane</keyword>
<feature type="chain" id="PRO_5046500208" description="Metal cation symporter ZIP14" evidence="27">
    <location>
        <begin position="29"/>
        <end position="558"/>
    </location>
</feature>
<evidence type="ECO:0000256" key="2">
    <source>
        <dbReference type="ARBA" id="ARBA00004155"/>
    </source>
</evidence>
<evidence type="ECO:0000256" key="5">
    <source>
        <dbReference type="ARBA" id="ARBA00004554"/>
    </source>
</evidence>
<comment type="similarity">
    <text evidence="6">Belongs to the ZIP transporter (TC 2.A.5) family.</text>
</comment>
<evidence type="ECO:0000256" key="13">
    <source>
        <dbReference type="ARBA" id="ARBA00022833"/>
    </source>
</evidence>
<keyword evidence="8" id="KW-0813">Transport</keyword>
<evidence type="ECO:0000256" key="11">
    <source>
        <dbReference type="ARBA" id="ARBA00022729"/>
    </source>
</evidence>
<keyword evidence="29" id="KW-1185">Reference proteome</keyword>
<comment type="caution">
    <text evidence="28">The sequence shown here is derived from an EMBL/GenBank/DDBJ whole genome shotgun (WGS) entry which is preliminary data.</text>
</comment>
<gene>
    <name evidence="28" type="ORF">APTSU1_001429800</name>
</gene>